<accession>X0V351</accession>
<dbReference type="PANTHER" id="PTHR43364:SF4">
    <property type="entry name" value="NAD(P)-LINKED OXIDOREDUCTASE SUPERFAMILY PROTEIN"/>
    <property type="match status" value="1"/>
</dbReference>
<name>X0V351_9ZZZZ</name>
<dbReference type="Pfam" id="PF00248">
    <property type="entry name" value="Aldo_ket_red"/>
    <property type="match status" value="1"/>
</dbReference>
<reference evidence="4" key="1">
    <citation type="journal article" date="2014" name="Front. Microbiol.">
        <title>High frequency of phylogenetically diverse reductive dehalogenase-homologous genes in deep subseafloor sedimentary metagenomes.</title>
        <authorList>
            <person name="Kawai M."/>
            <person name="Futagami T."/>
            <person name="Toyoda A."/>
            <person name="Takaki Y."/>
            <person name="Nishi S."/>
            <person name="Hori S."/>
            <person name="Arai W."/>
            <person name="Tsubouchi T."/>
            <person name="Morono Y."/>
            <person name="Uchiyama I."/>
            <person name="Ito T."/>
            <person name="Fujiyama A."/>
            <person name="Inagaki F."/>
            <person name="Takami H."/>
        </authorList>
    </citation>
    <scope>NUCLEOTIDE SEQUENCE</scope>
    <source>
        <strain evidence="4">Expedition CK06-06</strain>
    </source>
</reference>
<dbReference type="InterPro" id="IPR023210">
    <property type="entry name" value="NADP_OxRdtase_dom"/>
</dbReference>
<gene>
    <name evidence="4" type="ORF">S01H1_40410</name>
</gene>
<proteinExistence type="predicted"/>
<protein>
    <recommendedName>
        <fullName evidence="3">NADP-dependent oxidoreductase domain-containing protein</fullName>
    </recommendedName>
</protein>
<dbReference type="PANTHER" id="PTHR43364">
    <property type="entry name" value="NADH-SPECIFIC METHYLGLYOXAL REDUCTASE-RELATED"/>
    <property type="match status" value="1"/>
</dbReference>
<evidence type="ECO:0000256" key="2">
    <source>
        <dbReference type="SAM" id="MobiDB-lite"/>
    </source>
</evidence>
<organism evidence="4">
    <name type="scientific">marine sediment metagenome</name>
    <dbReference type="NCBI Taxonomy" id="412755"/>
    <lineage>
        <taxon>unclassified sequences</taxon>
        <taxon>metagenomes</taxon>
        <taxon>ecological metagenomes</taxon>
    </lineage>
</organism>
<sequence length="164" mass="18181">FALRFECIQPMYNLVKRQAEVELLPMAQSEKLGVMPYSPLGGGLLTGKYGPDKRPGSGRLVDNKMYKTRYSYDWMYTAARHFADFAANHNYSPASLAVAWVAAHPAVTAPIIGARNLEQLKSSIGSLDIDMTSELRDKISVLSPAPQPATDRNEENSKDNYGLR</sequence>
<dbReference type="InterPro" id="IPR050523">
    <property type="entry name" value="AKR_Detox_Biosynth"/>
</dbReference>
<comment type="caution">
    <text evidence="4">The sequence shown here is derived from an EMBL/GenBank/DDBJ whole genome shotgun (WGS) entry which is preliminary data.</text>
</comment>
<keyword evidence="1" id="KW-0560">Oxidoreductase</keyword>
<dbReference type="GO" id="GO:0016491">
    <property type="term" value="F:oxidoreductase activity"/>
    <property type="evidence" value="ECO:0007669"/>
    <property type="project" value="UniProtKB-KW"/>
</dbReference>
<feature type="non-terminal residue" evidence="4">
    <location>
        <position position="1"/>
    </location>
</feature>
<dbReference type="Gene3D" id="3.20.20.100">
    <property type="entry name" value="NADP-dependent oxidoreductase domain"/>
    <property type="match status" value="1"/>
</dbReference>
<evidence type="ECO:0000256" key="1">
    <source>
        <dbReference type="ARBA" id="ARBA00023002"/>
    </source>
</evidence>
<evidence type="ECO:0000259" key="3">
    <source>
        <dbReference type="Pfam" id="PF00248"/>
    </source>
</evidence>
<feature type="domain" description="NADP-dependent oxidoreductase" evidence="3">
    <location>
        <begin position="4"/>
        <end position="134"/>
    </location>
</feature>
<dbReference type="AlphaFoldDB" id="X0V351"/>
<dbReference type="SUPFAM" id="SSF51430">
    <property type="entry name" value="NAD(P)-linked oxidoreductase"/>
    <property type="match status" value="1"/>
</dbReference>
<evidence type="ECO:0000313" key="4">
    <source>
        <dbReference type="EMBL" id="GAG05847.1"/>
    </source>
</evidence>
<feature type="region of interest" description="Disordered" evidence="2">
    <location>
        <begin position="141"/>
        <end position="164"/>
    </location>
</feature>
<dbReference type="EMBL" id="BARS01025590">
    <property type="protein sequence ID" value="GAG05847.1"/>
    <property type="molecule type" value="Genomic_DNA"/>
</dbReference>
<dbReference type="InterPro" id="IPR036812">
    <property type="entry name" value="NAD(P)_OxRdtase_dom_sf"/>
</dbReference>